<dbReference type="AlphaFoldDB" id="A0A4U0V391"/>
<dbReference type="PANTHER" id="PTHR11774:SF11">
    <property type="entry name" value="GERANYLGERANYL TRANSFERASE TYPE-2 SUBUNIT BETA"/>
    <property type="match status" value="1"/>
</dbReference>
<evidence type="ECO:0000256" key="4">
    <source>
        <dbReference type="ARBA" id="ARBA00022602"/>
    </source>
</evidence>
<protein>
    <recommendedName>
        <fullName evidence="10 11">Geranylgeranyl transferase type-2 subunit beta</fullName>
        <ecNumber evidence="3 11">2.5.1.60</ecNumber>
    </recommendedName>
</protein>
<comment type="similarity">
    <text evidence="1 11">Belongs to the protein prenyltransferase subunit beta family.</text>
</comment>
<evidence type="ECO:0000256" key="10">
    <source>
        <dbReference type="ARBA" id="ARBA00069127"/>
    </source>
</evidence>
<evidence type="ECO:0000256" key="9">
    <source>
        <dbReference type="ARBA" id="ARBA00047658"/>
    </source>
</evidence>
<dbReference type="InterPro" id="IPR008930">
    <property type="entry name" value="Terpenoid_cyclase/PrenylTrfase"/>
</dbReference>
<keyword evidence="8 11" id="KW-0862">Zinc</keyword>
<dbReference type="InterPro" id="IPR026873">
    <property type="entry name" value="Ptb1"/>
</dbReference>
<dbReference type="InterPro" id="IPR045089">
    <property type="entry name" value="PGGT1B-like"/>
</dbReference>
<comment type="function">
    <text evidence="11">Catalyzes the transfer of a geranylgeranyl moiety from geranylgeranyl diphosphate to both cysteines of proteins with the C-terminal sequence -XXCC, -XCXC and -CCXX.</text>
</comment>
<evidence type="ECO:0000313" key="13">
    <source>
        <dbReference type="EMBL" id="TKA43128.1"/>
    </source>
</evidence>
<dbReference type="OrthoDB" id="5428259at2759"/>
<gene>
    <name evidence="13" type="ORF">B0A54_06076</name>
</gene>
<comment type="cofactor">
    <cofactor evidence="11">
        <name>Zn(2+)</name>
        <dbReference type="ChEBI" id="CHEBI:29105"/>
    </cofactor>
    <text evidence="11">Binds 1 zinc ion per subunit.</text>
</comment>
<keyword evidence="5 11" id="KW-0808">Transferase</keyword>
<keyword evidence="4 11" id="KW-0637">Prenyltransferase</keyword>
<keyword evidence="6 11" id="KW-0479">Metal-binding</keyword>
<dbReference type="STRING" id="329885.A0A4U0V391"/>
<feature type="domain" description="Prenyltransferase alpha-alpha toroid" evidence="12">
    <location>
        <begin position="71"/>
        <end position="385"/>
    </location>
</feature>
<organism evidence="13 14">
    <name type="scientific">Friedmanniomyces endolithicus</name>
    <dbReference type="NCBI Taxonomy" id="329885"/>
    <lineage>
        <taxon>Eukaryota</taxon>
        <taxon>Fungi</taxon>
        <taxon>Dikarya</taxon>
        <taxon>Ascomycota</taxon>
        <taxon>Pezizomycotina</taxon>
        <taxon>Dothideomycetes</taxon>
        <taxon>Dothideomycetidae</taxon>
        <taxon>Mycosphaerellales</taxon>
        <taxon>Teratosphaeriaceae</taxon>
        <taxon>Friedmanniomyces</taxon>
    </lineage>
</organism>
<evidence type="ECO:0000256" key="1">
    <source>
        <dbReference type="ARBA" id="ARBA00010497"/>
    </source>
</evidence>
<evidence type="ECO:0000313" key="14">
    <source>
        <dbReference type="Proteomes" id="UP000310066"/>
    </source>
</evidence>
<evidence type="ECO:0000256" key="7">
    <source>
        <dbReference type="ARBA" id="ARBA00022737"/>
    </source>
</evidence>
<dbReference type="CDD" id="cd02894">
    <property type="entry name" value="GGTase-II"/>
    <property type="match status" value="1"/>
</dbReference>
<comment type="subunit">
    <text evidence="2">Heterodimer of an alpha and a beta subunit.</text>
</comment>
<comment type="caution">
    <text evidence="13">The sequence shown here is derived from an EMBL/GenBank/DDBJ whole genome shotgun (WGS) entry which is preliminary data.</text>
</comment>
<comment type="catalytic activity">
    <reaction evidence="9 11">
        <text>geranylgeranyl diphosphate + L-cysteinyl-[protein] = S-geranylgeranyl-L-cysteinyl-[protein] + diphosphate</text>
        <dbReference type="Rhea" id="RHEA:21240"/>
        <dbReference type="Rhea" id="RHEA-COMP:10131"/>
        <dbReference type="Rhea" id="RHEA-COMP:11537"/>
        <dbReference type="ChEBI" id="CHEBI:29950"/>
        <dbReference type="ChEBI" id="CHEBI:33019"/>
        <dbReference type="ChEBI" id="CHEBI:57533"/>
        <dbReference type="ChEBI" id="CHEBI:86021"/>
        <dbReference type="EC" id="2.5.1.60"/>
    </reaction>
</comment>
<dbReference type="Pfam" id="PF00432">
    <property type="entry name" value="Prenyltrans"/>
    <property type="match status" value="1"/>
</dbReference>
<proteinExistence type="inferred from homology"/>
<dbReference type="GO" id="GO:0004663">
    <property type="term" value="F:Rab geranylgeranyltransferase activity"/>
    <property type="evidence" value="ECO:0007669"/>
    <property type="project" value="UniProtKB-UniRule"/>
</dbReference>
<evidence type="ECO:0000256" key="5">
    <source>
        <dbReference type="ARBA" id="ARBA00022679"/>
    </source>
</evidence>
<dbReference type="Gene3D" id="1.50.10.20">
    <property type="match status" value="1"/>
</dbReference>
<evidence type="ECO:0000256" key="8">
    <source>
        <dbReference type="ARBA" id="ARBA00022833"/>
    </source>
</evidence>
<evidence type="ECO:0000256" key="11">
    <source>
        <dbReference type="RuleBase" id="RU365076"/>
    </source>
</evidence>
<evidence type="ECO:0000259" key="12">
    <source>
        <dbReference type="Pfam" id="PF00432"/>
    </source>
</evidence>
<sequence>MTPQGSHSLLTPRIASPSLLPSSQAFQHGHIRPGDLYRPVNSASSLAMSLAAGPGRGHVAHGQPPGELRLVVDKHVAYIHSLDTRRDELEYHLTEHLRIGGIYWGLTALHLLGHPDALPRDGLLTYVLSCLHDNGGFGAAPGHDAHILYTGYSVQILTMIDGFDALEQKMAGGKHKIATFIANLQQPDGRFAGDQWGETDTRFLFSAFYTLSLLGHMPHQRPREPPMIDVPAATAYIKACHNSDGGFGVAPGAESHSGQVFTCVGALSVAGELDSYLGEEGKDRLGAWLSERQLSSGGLNGRPEKLVDVCYSWWVGSSLAMIDRLHWLGQEKLTTFILQCQDPDQGGIADRPEDMVDVFHTVFGIAGLSLVGYPGIGEVDPAYCMPKHITAKEQKP</sequence>
<evidence type="ECO:0000256" key="6">
    <source>
        <dbReference type="ARBA" id="ARBA00022723"/>
    </source>
</evidence>
<name>A0A4U0V391_9PEZI</name>
<dbReference type="EMBL" id="NAJP01000020">
    <property type="protein sequence ID" value="TKA43128.1"/>
    <property type="molecule type" value="Genomic_DNA"/>
</dbReference>
<dbReference type="GO" id="GO:0005968">
    <property type="term" value="C:Rab-protein geranylgeranyltransferase complex"/>
    <property type="evidence" value="ECO:0007669"/>
    <property type="project" value="UniProtKB-UniRule"/>
</dbReference>
<dbReference type="Proteomes" id="UP000310066">
    <property type="component" value="Unassembled WGS sequence"/>
</dbReference>
<evidence type="ECO:0000256" key="3">
    <source>
        <dbReference type="ARBA" id="ARBA00012656"/>
    </source>
</evidence>
<dbReference type="EC" id="2.5.1.60" evidence="3 11"/>
<reference evidence="13 14" key="1">
    <citation type="submission" date="2017-03" db="EMBL/GenBank/DDBJ databases">
        <title>Genomes of endolithic fungi from Antarctica.</title>
        <authorList>
            <person name="Coleine C."/>
            <person name="Masonjones S."/>
            <person name="Stajich J.E."/>
        </authorList>
    </citation>
    <scope>NUCLEOTIDE SEQUENCE [LARGE SCALE GENOMIC DNA]</scope>
    <source>
        <strain evidence="13 14">CCFEE 5311</strain>
    </source>
</reference>
<dbReference type="GO" id="GO:0072657">
    <property type="term" value="P:protein localization to membrane"/>
    <property type="evidence" value="ECO:0007669"/>
    <property type="project" value="UniProtKB-ARBA"/>
</dbReference>
<dbReference type="SUPFAM" id="SSF48239">
    <property type="entry name" value="Terpenoid cyclases/Protein prenyltransferases"/>
    <property type="match status" value="1"/>
</dbReference>
<evidence type="ECO:0000256" key="2">
    <source>
        <dbReference type="ARBA" id="ARBA00011355"/>
    </source>
</evidence>
<dbReference type="InterPro" id="IPR001330">
    <property type="entry name" value="Prenyltrans"/>
</dbReference>
<keyword evidence="7" id="KW-0677">Repeat</keyword>
<accession>A0A4U0V391</accession>
<dbReference type="PANTHER" id="PTHR11774">
    <property type="entry name" value="GERANYLGERANYL TRANSFERASE TYPE BETA SUBUNIT"/>
    <property type="match status" value="1"/>
</dbReference>
<dbReference type="GO" id="GO:0046872">
    <property type="term" value="F:metal ion binding"/>
    <property type="evidence" value="ECO:0007669"/>
    <property type="project" value="UniProtKB-KW"/>
</dbReference>
<dbReference type="FunFam" id="1.50.10.20:FF:000012">
    <property type="entry name" value="Geranylgeranyl transferase type-2 subunit beta"/>
    <property type="match status" value="1"/>
</dbReference>